<dbReference type="InterPro" id="IPR050106">
    <property type="entry name" value="HistidinolP_aminotransfase"/>
</dbReference>
<dbReference type="AlphaFoldDB" id="A0A7T5VC07"/>
<keyword evidence="12" id="KW-1185">Reference proteome</keyword>
<evidence type="ECO:0000259" key="10">
    <source>
        <dbReference type="Pfam" id="PF00155"/>
    </source>
</evidence>
<organism evidence="11 12">
    <name type="scientific">Desulfobulbus oligotrophicus</name>
    <dbReference type="NCBI Taxonomy" id="1909699"/>
    <lineage>
        <taxon>Bacteria</taxon>
        <taxon>Pseudomonadati</taxon>
        <taxon>Thermodesulfobacteriota</taxon>
        <taxon>Desulfobulbia</taxon>
        <taxon>Desulfobulbales</taxon>
        <taxon>Desulfobulbaceae</taxon>
        <taxon>Desulfobulbus</taxon>
    </lineage>
</organism>
<dbReference type="GO" id="GO:0004400">
    <property type="term" value="F:histidinol-phosphate transaminase activity"/>
    <property type="evidence" value="ECO:0007669"/>
    <property type="project" value="UniProtKB-UniRule"/>
</dbReference>
<comment type="cofactor">
    <cofactor evidence="1 9">
        <name>pyridoxal 5'-phosphate</name>
        <dbReference type="ChEBI" id="CHEBI:597326"/>
    </cofactor>
</comment>
<comment type="pathway">
    <text evidence="2 9">Amino-acid biosynthesis; L-histidine biosynthesis; L-histidine from 5-phospho-alpha-D-ribose 1-diphosphate: step 7/9.</text>
</comment>
<keyword evidence="7 9" id="KW-0663">Pyridoxal phosphate</keyword>
<dbReference type="GO" id="GO:0030170">
    <property type="term" value="F:pyridoxal phosphate binding"/>
    <property type="evidence" value="ECO:0007669"/>
    <property type="project" value="InterPro"/>
</dbReference>
<keyword evidence="6 9" id="KW-0808">Transferase</keyword>
<keyword evidence="9" id="KW-0368">Histidine biosynthesis</keyword>
<dbReference type="UniPathway" id="UPA00031">
    <property type="reaction ID" value="UER00012"/>
</dbReference>
<dbReference type="Proteomes" id="UP000596092">
    <property type="component" value="Chromosome"/>
</dbReference>
<evidence type="ECO:0000256" key="1">
    <source>
        <dbReference type="ARBA" id="ARBA00001933"/>
    </source>
</evidence>
<evidence type="ECO:0000256" key="5">
    <source>
        <dbReference type="ARBA" id="ARBA00022576"/>
    </source>
</evidence>
<evidence type="ECO:0000256" key="6">
    <source>
        <dbReference type="ARBA" id="ARBA00022679"/>
    </source>
</evidence>
<feature type="domain" description="Aminotransferase class I/classII large" evidence="10">
    <location>
        <begin position="32"/>
        <end position="360"/>
    </location>
</feature>
<dbReference type="InterPro" id="IPR004839">
    <property type="entry name" value="Aminotransferase_I/II_large"/>
</dbReference>
<dbReference type="PANTHER" id="PTHR43643">
    <property type="entry name" value="HISTIDINOL-PHOSPHATE AMINOTRANSFERASE 2"/>
    <property type="match status" value="1"/>
</dbReference>
<dbReference type="InterPro" id="IPR015421">
    <property type="entry name" value="PyrdxlP-dep_Trfase_major"/>
</dbReference>
<name>A0A7T5VC07_9BACT</name>
<protein>
    <recommendedName>
        <fullName evidence="9">Histidinol-phosphate aminotransferase</fullName>
        <ecNumber evidence="9">2.6.1.9</ecNumber>
    </recommendedName>
    <alternativeName>
        <fullName evidence="9">Imidazole acetol-phosphate transaminase</fullName>
    </alternativeName>
</protein>
<dbReference type="EMBL" id="CP054140">
    <property type="protein sequence ID" value="QQG65104.1"/>
    <property type="molecule type" value="Genomic_DNA"/>
</dbReference>
<accession>A0A7T5VC07</accession>
<sequence length="372" mass="41454">MQLPIQQHIAAIVPYPPGKPIDELEREYGVTNAIKLASNENPWGPSPAAVAAITAMLSNLHRYPDGSSYSLTAAVARWIGANPEEIVLGNGSNEVIEFLVKAFVNNDDMVLTSHPSFLMYQKFVQVRGGVNVIIPLKKMRHDLEAITAAVTDRTRLIFIDNPNNPTGTLIGREEFHSFLTGLPESVIVVVDEAYVDFAEHEQRIDILEYIRRSEALPAVVSLRTFSKAFGLAGLRVGFGVMHSRVADQLHRVRQPFNVNLLAQTGALAALEDLDHYQHTLRSTTEGRRWLSKAVTELGCQAYPSHANFFLIDVRGDATRLYEAMLYKGVIVRSMKAYGYPDFIRITVGTADENKRFVTALRDCLQDLGYVRT</sequence>
<comment type="subunit">
    <text evidence="4 9">Homodimer.</text>
</comment>
<dbReference type="InterPro" id="IPR005861">
    <property type="entry name" value="HisP_aminotrans"/>
</dbReference>
<gene>
    <name evidence="9" type="primary">hisC</name>
    <name evidence="11" type="ORF">HP555_04080</name>
</gene>
<proteinExistence type="inferred from homology"/>
<evidence type="ECO:0000256" key="4">
    <source>
        <dbReference type="ARBA" id="ARBA00011738"/>
    </source>
</evidence>
<dbReference type="Gene3D" id="3.40.640.10">
    <property type="entry name" value="Type I PLP-dependent aspartate aminotransferase-like (Major domain)"/>
    <property type="match status" value="1"/>
</dbReference>
<evidence type="ECO:0000256" key="8">
    <source>
        <dbReference type="ARBA" id="ARBA00047481"/>
    </source>
</evidence>
<dbReference type="InterPro" id="IPR015424">
    <property type="entry name" value="PyrdxlP-dep_Trfase"/>
</dbReference>
<evidence type="ECO:0000313" key="11">
    <source>
        <dbReference type="EMBL" id="QQG65104.1"/>
    </source>
</evidence>
<dbReference type="PROSITE" id="PS00599">
    <property type="entry name" value="AA_TRANSFER_CLASS_2"/>
    <property type="match status" value="1"/>
</dbReference>
<dbReference type="PANTHER" id="PTHR43643:SF3">
    <property type="entry name" value="HISTIDINOL-PHOSPHATE AMINOTRANSFERASE"/>
    <property type="match status" value="1"/>
</dbReference>
<evidence type="ECO:0000256" key="2">
    <source>
        <dbReference type="ARBA" id="ARBA00005011"/>
    </source>
</evidence>
<dbReference type="HAMAP" id="MF_01023">
    <property type="entry name" value="HisC_aminotrans_2"/>
    <property type="match status" value="1"/>
</dbReference>
<reference evidence="11 12" key="1">
    <citation type="submission" date="2020-05" db="EMBL/GenBank/DDBJ databases">
        <title>Complete genome of Desulfobulbus oligotrophicus.</title>
        <authorList>
            <person name="Podar M."/>
        </authorList>
    </citation>
    <scope>NUCLEOTIDE SEQUENCE [LARGE SCALE GENOMIC DNA]</scope>
    <source>
        <strain evidence="11 12">Prop6</strain>
    </source>
</reference>
<feature type="modified residue" description="N6-(pyridoxal phosphate)lysine" evidence="9">
    <location>
        <position position="227"/>
    </location>
</feature>
<dbReference type="NCBIfam" id="TIGR01141">
    <property type="entry name" value="hisC"/>
    <property type="match status" value="1"/>
</dbReference>
<comment type="catalytic activity">
    <reaction evidence="8 9">
        <text>L-histidinol phosphate + 2-oxoglutarate = 3-(imidazol-4-yl)-2-oxopropyl phosphate + L-glutamate</text>
        <dbReference type="Rhea" id="RHEA:23744"/>
        <dbReference type="ChEBI" id="CHEBI:16810"/>
        <dbReference type="ChEBI" id="CHEBI:29985"/>
        <dbReference type="ChEBI" id="CHEBI:57766"/>
        <dbReference type="ChEBI" id="CHEBI:57980"/>
        <dbReference type="EC" id="2.6.1.9"/>
    </reaction>
</comment>
<dbReference type="GO" id="GO:0000105">
    <property type="term" value="P:L-histidine biosynthetic process"/>
    <property type="evidence" value="ECO:0007669"/>
    <property type="project" value="UniProtKB-UniRule"/>
</dbReference>
<dbReference type="KEGG" id="dog:HP555_04080"/>
<keyword evidence="5 9" id="KW-0032">Aminotransferase</keyword>
<evidence type="ECO:0000256" key="9">
    <source>
        <dbReference type="HAMAP-Rule" id="MF_01023"/>
    </source>
</evidence>
<evidence type="ECO:0000256" key="7">
    <source>
        <dbReference type="ARBA" id="ARBA00022898"/>
    </source>
</evidence>
<keyword evidence="9" id="KW-0028">Amino-acid biosynthesis</keyword>
<dbReference type="SUPFAM" id="SSF53383">
    <property type="entry name" value="PLP-dependent transferases"/>
    <property type="match status" value="1"/>
</dbReference>
<dbReference type="EC" id="2.6.1.9" evidence="9"/>
<dbReference type="Gene3D" id="3.90.1150.10">
    <property type="entry name" value="Aspartate Aminotransferase, domain 1"/>
    <property type="match status" value="1"/>
</dbReference>
<evidence type="ECO:0000256" key="3">
    <source>
        <dbReference type="ARBA" id="ARBA00007970"/>
    </source>
</evidence>
<dbReference type="RefSeq" id="WP_199263920.1">
    <property type="nucleotide sequence ID" value="NZ_CP054140.1"/>
</dbReference>
<dbReference type="Pfam" id="PF00155">
    <property type="entry name" value="Aminotran_1_2"/>
    <property type="match status" value="1"/>
</dbReference>
<comment type="similarity">
    <text evidence="3 9">Belongs to the class-II pyridoxal-phosphate-dependent aminotransferase family. Histidinol-phosphate aminotransferase subfamily.</text>
</comment>
<dbReference type="InterPro" id="IPR015422">
    <property type="entry name" value="PyrdxlP-dep_Trfase_small"/>
</dbReference>
<evidence type="ECO:0000313" key="12">
    <source>
        <dbReference type="Proteomes" id="UP000596092"/>
    </source>
</evidence>
<dbReference type="CDD" id="cd00609">
    <property type="entry name" value="AAT_like"/>
    <property type="match status" value="1"/>
</dbReference>
<dbReference type="InterPro" id="IPR001917">
    <property type="entry name" value="Aminotrans_II_pyridoxalP_BS"/>
</dbReference>